<dbReference type="Proteomes" id="UP000037151">
    <property type="component" value="Unassembled WGS sequence"/>
</dbReference>
<feature type="region of interest" description="Disordered" evidence="2">
    <location>
        <begin position="98"/>
        <end position="186"/>
    </location>
</feature>
<organism evidence="3 4">
    <name type="scientific">Streptomyces acidiscabies</name>
    <dbReference type="NCBI Taxonomy" id="42234"/>
    <lineage>
        <taxon>Bacteria</taxon>
        <taxon>Bacillati</taxon>
        <taxon>Actinomycetota</taxon>
        <taxon>Actinomycetes</taxon>
        <taxon>Kitasatosporales</taxon>
        <taxon>Streptomycetaceae</taxon>
        <taxon>Streptomyces</taxon>
    </lineage>
</organism>
<proteinExistence type="predicted"/>
<dbReference type="EMBL" id="JPPY01000059">
    <property type="protein sequence ID" value="KND37906.1"/>
    <property type="molecule type" value="Genomic_DNA"/>
</dbReference>
<feature type="compositionally biased region" description="Pro residues" evidence="2">
    <location>
        <begin position="100"/>
        <end position="115"/>
    </location>
</feature>
<dbReference type="OrthoDB" id="4082200at2"/>
<evidence type="ECO:0000313" key="4">
    <source>
        <dbReference type="Proteomes" id="UP000037151"/>
    </source>
</evidence>
<dbReference type="RefSeq" id="WP_050370151.1">
    <property type="nucleotide sequence ID" value="NZ_KQ257813.1"/>
</dbReference>
<accession>A0A0L0KJA3</accession>
<evidence type="ECO:0000256" key="1">
    <source>
        <dbReference type="SAM" id="Coils"/>
    </source>
</evidence>
<evidence type="ECO:0000256" key="2">
    <source>
        <dbReference type="SAM" id="MobiDB-lite"/>
    </source>
</evidence>
<feature type="coiled-coil region" evidence="1">
    <location>
        <begin position="7"/>
        <end position="34"/>
    </location>
</feature>
<dbReference type="PATRIC" id="fig|42234.21.peg.1835"/>
<sequence length="321" mass="34022">MARNDLMTALLDTRRALEENVAALGERVETARREVTETVTSQISDLHADNRETRNRVNSAATSVAEINRSLPGIRQEITELAHTVNSLRTVMESVLAGLPAPPDRTPTPGDPDPVPLFDTGAVPAPEDTEAVAARDAAGDARAATPAEPSRTEAAAQREAATEVPPDTEESPVDDPSAHRAGAAGDDTARGFSLARHDRVLASAATVGTVHLVCHRDLWDFVQEHAADVPHFRLPATPAEEGHDRLRITLSGRSVIGVLIAMRDTSLNSAAYGKDDGAWTLSCAVYDRLAHDLTTTSRTGGVPLTVVFDDGTTPPADTTTG</sequence>
<protein>
    <submittedName>
        <fullName evidence="3">Uncharacterized protein</fullName>
    </submittedName>
</protein>
<gene>
    <name evidence="3" type="ORF">IQ63_08890</name>
</gene>
<evidence type="ECO:0000313" key="3">
    <source>
        <dbReference type="EMBL" id="KND37906.1"/>
    </source>
</evidence>
<feature type="compositionally biased region" description="Low complexity" evidence="2">
    <location>
        <begin position="131"/>
        <end position="163"/>
    </location>
</feature>
<dbReference type="AlphaFoldDB" id="A0A0L0KJA3"/>
<reference evidence="4" key="1">
    <citation type="submission" date="2014-07" db="EMBL/GenBank/DDBJ databases">
        <title>Genome sequencing of plant-pathogenic Streptomyces species.</title>
        <authorList>
            <person name="Harrison J."/>
            <person name="Sapp M."/>
            <person name="Thwaites R."/>
            <person name="Studholme D.J."/>
        </authorList>
    </citation>
    <scope>NUCLEOTIDE SEQUENCE [LARGE SCALE GENOMIC DNA]</scope>
    <source>
        <strain evidence="4">NCPPB 4445</strain>
    </source>
</reference>
<name>A0A0L0KJA3_9ACTN</name>
<comment type="caution">
    <text evidence="3">The sequence shown here is derived from an EMBL/GenBank/DDBJ whole genome shotgun (WGS) entry which is preliminary data.</text>
</comment>
<keyword evidence="1" id="KW-0175">Coiled coil</keyword>